<dbReference type="PANTHER" id="PTHR34301">
    <property type="entry name" value="DNA-BINDING PROTEIN-RELATED"/>
    <property type="match status" value="1"/>
</dbReference>
<sequence>MTTLAFPAMNLLMVLHSNPFFFESPSDRWSFTDREELTSELCAFMRQRGRRLLVHGLRRMGKTSLLLNAGRISKECLVFVDASAATSLNEVAQALLLAAPREEESLLPKLLRLARTHFASVSIDAGGIKLSGELRPEDGPKNLESVLTYLNARAGAEDKPWTICFDEFQDMRILGGGRIDWQLRSCIQHLRNVNFIFSGSDYRLVKWMTGPNAAFFRQLQMMEVGPIESALLIEWLAARAKTGGLARFPFGQGIVDMAGPRTGDIIRLAMVCFEIAAPEKTPEGQVVAKAFDMLTFTQMTHEFSARWHDCTLTQRALLRALAQGFAPTAAETVRKFGLRSSSTAQSAAKALAERQILVRDIKNEIKFDNPFFRHWCKTQGVQP</sequence>
<evidence type="ECO:0000313" key="1">
    <source>
        <dbReference type="EMBL" id="OAM91543.1"/>
    </source>
</evidence>
<gene>
    <name evidence="1" type="ORF">AW736_02580</name>
</gene>
<reference evidence="1 2" key="1">
    <citation type="submission" date="2016-01" db="EMBL/GenBank/DDBJ databases">
        <title>High potential of lignocellulose degradation of a new Verrucomicrobia species.</title>
        <authorList>
            <person name="Wang Y."/>
            <person name="Shi Y."/>
            <person name="Qiu Z."/>
            <person name="Liu S."/>
            <person name="Yang H."/>
        </authorList>
    </citation>
    <scope>NUCLEOTIDE SEQUENCE [LARGE SCALE GENOMIC DNA]</scope>
    <source>
        <strain evidence="1 2">TSB47</strain>
    </source>
</reference>
<dbReference type="SUPFAM" id="SSF52540">
    <property type="entry name" value="P-loop containing nucleoside triphosphate hydrolases"/>
    <property type="match status" value="1"/>
</dbReference>
<organism evidence="1 2">
    <name type="scientific">Termitidicoccus mucosus</name>
    <dbReference type="NCBI Taxonomy" id="1184151"/>
    <lineage>
        <taxon>Bacteria</taxon>
        <taxon>Pseudomonadati</taxon>
        <taxon>Verrucomicrobiota</taxon>
        <taxon>Opitutia</taxon>
        <taxon>Opitutales</taxon>
        <taxon>Opitutaceae</taxon>
        <taxon>Termitidicoccus</taxon>
    </lineage>
</organism>
<dbReference type="STRING" id="1184151.AW736_02580"/>
<dbReference type="Proteomes" id="UP000078486">
    <property type="component" value="Unassembled WGS sequence"/>
</dbReference>
<comment type="caution">
    <text evidence="1">The sequence shown here is derived from an EMBL/GenBank/DDBJ whole genome shotgun (WGS) entry which is preliminary data.</text>
</comment>
<dbReference type="PANTHER" id="PTHR34301:SF8">
    <property type="entry name" value="ATPASE DOMAIN-CONTAINING PROTEIN"/>
    <property type="match status" value="1"/>
</dbReference>
<protein>
    <recommendedName>
        <fullName evidence="3">ATPase domain-containing protein</fullName>
    </recommendedName>
</protein>
<evidence type="ECO:0008006" key="3">
    <source>
        <dbReference type="Google" id="ProtNLM"/>
    </source>
</evidence>
<dbReference type="InterPro" id="IPR027417">
    <property type="entry name" value="P-loop_NTPase"/>
</dbReference>
<accession>A0A178INR2</accession>
<dbReference type="EMBL" id="LRRQ01000023">
    <property type="protein sequence ID" value="OAM91543.1"/>
    <property type="molecule type" value="Genomic_DNA"/>
</dbReference>
<evidence type="ECO:0000313" key="2">
    <source>
        <dbReference type="Proteomes" id="UP000078486"/>
    </source>
</evidence>
<keyword evidence="2" id="KW-1185">Reference proteome</keyword>
<dbReference type="Gene3D" id="3.40.50.300">
    <property type="entry name" value="P-loop containing nucleotide triphosphate hydrolases"/>
    <property type="match status" value="1"/>
</dbReference>
<name>A0A178INR2_9BACT</name>
<dbReference type="AlphaFoldDB" id="A0A178INR2"/>
<proteinExistence type="predicted"/>